<feature type="coiled-coil region" evidence="1">
    <location>
        <begin position="177"/>
        <end position="229"/>
    </location>
</feature>
<organism evidence="2 3">
    <name type="scientific">Mycoplasmopsis ciconiae</name>
    <dbReference type="NCBI Taxonomy" id="561067"/>
    <lineage>
        <taxon>Bacteria</taxon>
        <taxon>Bacillati</taxon>
        <taxon>Mycoplasmatota</taxon>
        <taxon>Mycoplasmoidales</taxon>
        <taxon>Metamycoplasmataceae</taxon>
        <taxon>Mycoplasmopsis</taxon>
    </lineage>
</organism>
<feature type="coiled-coil region" evidence="1">
    <location>
        <begin position="774"/>
        <end position="802"/>
    </location>
</feature>
<feature type="coiled-coil region" evidence="1">
    <location>
        <begin position="1712"/>
        <end position="1746"/>
    </location>
</feature>
<evidence type="ECO:0000313" key="2">
    <source>
        <dbReference type="EMBL" id="MEE3928315.1"/>
    </source>
</evidence>
<feature type="coiled-coil region" evidence="1">
    <location>
        <begin position="1125"/>
        <end position="1283"/>
    </location>
</feature>
<gene>
    <name evidence="2" type="ORF">V2E24_01865</name>
</gene>
<feature type="coiled-coil region" evidence="1">
    <location>
        <begin position="891"/>
        <end position="930"/>
    </location>
</feature>
<evidence type="ECO:0000313" key="3">
    <source>
        <dbReference type="Proteomes" id="UP001344817"/>
    </source>
</evidence>
<dbReference type="PANTHER" id="PTHR47372:SF11">
    <property type="entry name" value="RE19971P"/>
    <property type="match status" value="1"/>
</dbReference>
<name>A0ABU7ML99_9BACT</name>
<reference evidence="2" key="1">
    <citation type="submission" date="2024-01" db="EMBL/GenBank/DDBJ databases">
        <title>Genome sequence of Mycoplasma ciconiae type strain DSM 25251.</title>
        <authorList>
            <person name="Spergser J."/>
        </authorList>
    </citation>
    <scope>NUCLEOTIDE SEQUENCE [LARGE SCALE GENOMIC DNA]</scope>
    <source>
        <strain evidence="2">DSM 25251</strain>
    </source>
</reference>
<feature type="coiled-coil region" evidence="1">
    <location>
        <begin position="343"/>
        <end position="395"/>
    </location>
</feature>
<comment type="caution">
    <text evidence="2">The sequence shown here is derived from an EMBL/GenBank/DDBJ whole genome shotgun (WGS) entry which is preliminary data.</text>
</comment>
<feature type="coiled-coil region" evidence="1">
    <location>
        <begin position="1474"/>
        <end position="1515"/>
    </location>
</feature>
<dbReference type="RefSeq" id="WP_330500729.1">
    <property type="nucleotide sequence ID" value="NZ_JAZDWZ010000005.1"/>
</dbReference>
<dbReference type="EMBL" id="JAZDWZ010000005">
    <property type="protein sequence ID" value="MEE3928315.1"/>
    <property type="molecule type" value="Genomic_DNA"/>
</dbReference>
<feature type="coiled-coil region" evidence="1">
    <location>
        <begin position="1039"/>
        <end position="1076"/>
    </location>
</feature>
<feature type="coiled-coil region" evidence="1">
    <location>
        <begin position="91"/>
        <end position="132"/>
    </location>
</feature>
<sequence>MKNNNNNSDNNKKKKKVIIIATLSSVALLGGGLGAFFLAKQCSANKELRLNSYLKLQEKIKEADEFLSGSKLDNSESVLMDLSSENDSAKKVNQEDNLAKIEKQTKDLADKIEKANQKYKQLNDDNKKDFNNKADKLIQKIQNSDDLTNKQKEDFLSQINNIKTDLSNNPEADWKDFQKAINDLSRIENEVDKKIEDNKFLKSDLQNNIDTLKDSVKNSTDNNKEAIDQFTKKVNEIIDKYGGVNQIDDFPKVLKEIADAHDSIVYEFEKNKTPKEKYESALEKVNNLIESLNDSNKYPNLVEKLNNQKNNALLNSDSEHSTDEYMQATDELNQIYNGGLKDKLELDKQRNKYKDNVSKIEELIEKVKNVFNIQADEIKKALDEIRVSNEDLNNKNVAQIQEINDNLEQLFISANNKFKQTLTAKDTFDNAKKNLQDFIKKLNENDNQELIKQAQDLINNLTTKNENSQQSQTYLESAKEIRDFLKDNLSRVSESYDDNELENAIEAVKLFSQNYPDNTSVQEDTANKINEYSQYLNNSDESFKKQKADELRNWLEDYKNKVRQNDKAQDEYENNKNNLIKKIEKDLSDYPLTKNNLLNQVDKVDKNLPSSPVKQDYFDAIDKLKEISDSLNKHKSDLDLANSRFNFEKDQIQEWSNNNLKNYPSIKENFDKKVNDIIDTFNSNNNNENIAKINELIQELRDIKREAEEVVSVKGDYDKTLQIAKEIIDSISDKNTKENLSTQINTIDSQLNQKNPKNNEDYLNAKKEIEDLLLDSLKDKYQKTLEKAKEIAEEKNDDILKNKLNEIESQTNDSHKNAQLYIDQIQKIEDALLSSDIKKAIEDLQKSIDKANETNQKIGTANTNLFNDLNEFIKETIKQKNILEANNSKDVDKFKELKNQLEQKSQNIYDQAVNEEISEFEKAVNAAKDNSENSKLAPIWNSGVDKIKNDILDWNSVNNLNNLTPTQISSIKDEFNNQINKLQKVKDNLETKLTEVNNIIANESHKDYEPNLKDKVDKILQDLSHDFNKDNVVDSTKKIDDLIDEYNNKKALLDENKNLVNEAKQTLESIKDLTDQSAYNKLNDIINKNTATSANDSQEIALFNQNLVDAIADAQAEKRKNSNDSAASKQEFEKVKNEAESLIEKINQKGEEYADEANKLQEKINDLTAKTNQNDASVKDIENNIVELKKAIDIAKMDVAKQDLNNLISKLNQIYQNNASKNKENDNEYKNIQDQILSLLEKAKEASDETNPAQAEISYLNKAKKLQNDFDDLYNQLQNKSTNYLLEQINSYKFSPDQIESIIEDNFNNFVNSVRDEADRRIHNDNSDSDFYTPKPNNILDGVNEANSKIAPIKQKVIELSAAIKDFRDLLNADKKQDSNSIYPDKYLNDLSQLISTVDTSKININDLEKLIQDVNALKNNYLEEKENRNTIVADFNKVIVSVDSYHKFVTGISTTDLSSGILASEYQKAKALLDETKRALDSTQYSNEKLQEKINSAKNKLQEIVNNYKQSQNVITDAINNEVESLKLPENLDDTQQNKINKAYNKYIDEIVKSQDFSSADATLNPLVSKMLDFYKHKIDELIVPINDSKIVIDKSLENLNQYFNENLQDPKYGTIIQDINNKLNDILEPLALTTSPEKFKETAQKINDLISEAKKLKDVFDLNEEIASLNVLVNKNQSLINSLTNPNYQKIKNNFQGQLNEIDNSPNDTIEMVKRAKVRAEELYNNIQSEKQKIDQQIKSSKDKLQDQIQTSQAFVDSLDKSSDQLNKTAQKISAVITEAQNILNDNNSLIANIDQIRETLKSITDAEAGKSQKEILINDLDNQIQKILNDPGNGIIGGEESINLINEISKIKEELSNPNANIDELARRLKEALDNLKKFSDYRAKEIKDKLNDQVIDQAKTITQKDNEMLNGILDSYISPEPKQYETLLIRKSTINSIKGFNKFTSDMQNKYYQKLQQNPNDSIARLMVKSIESTAQQYSILAQQIINNPNSDNDDLFWDRSTQETVKKIISRFYNSGWAIGEYGLLPKIIGERLLIELEPYNFSSNSPSFIQLEFCGSYFLEQCPFYNNDLSRYTGNFWHPNSGVERAGSMDSSIIEAQRASRGIEFIFVNDGLIPYSTQAYLYIDRLNEIFYNLDENVKLWLSKIPKNEDKIQFIKGIEYLKQKYNKVIDNVLANIYTPTYNKNVSLVEAYNQKVQEFRDYVENTPANESIKKAMKDFANKVISKSSEQDINTLSDKQKLEMIVYLDKSLANLKTNKPGSNIQTWKLTDEALSDLSDPINASILVDIYRNFVEISQSLGTDNVKWLSRMTNKSVYAVVDSKNINRNLVDARFDYADKDTRTYREFMWSNDKDKQYKLYFSYVKDAIYTKFYNDTSLQRTASNIINTAQEQKNNGQIDEAIDTLKRFLTTQNIKF</sequence>
<feature type="coiled-coil region" evidence="1">
    <location>
        <begin position="686"/>
        <end position="713"/>
    </location>
</feature>
<feature type="coiled-coil region" evidence="1">
    <location>
        <begin position="428"/>
        <end position="495"/>
    </location>
</feature>
<protein>
    <submittedName>
        <fullName evidence="2">Uncharacterized protein</fullName>
    </submittedName>
</protein>
<dbReference type="PANTHER" id="PTHR47372">
    <property type="entry name" value="DAUER UP-REGULATED-RELATED"/>
    <property type="match status" value="1"/>
</dbReference>
<keyword evidence="1" id="KW-0175">Coiled coil</keyword>
<dbReference type="Proteomes" id="UP001344817">
    <property type="component" value="Unassembled WGS sequence"/>
</dbReference>
<proteinExistence type="predicted"/>
<keyword evidence="3" id="KW-1185">Reference proteome</keyword>
<accession>A0ABU7ML99</accession>
<feature type="coiled-coil region" evidence="1">
    <location>
        <begin position="968"/>
        <end position="1006"/>
    </location>
</feature>
<evidence type="ECO:0000256" key="1">
    <source>
        <dbReference type="SAM" id="Coils"/>
    </source>
</evidence>
<feature type="coiled-coil region" evidence="1">
    <location>
        <begin position="834"/>
        <end position="861"/>
    </location>
</feature>
<feature type="coiled-coil region" evidence="1">
    <location>
        <begin position="551"/>
        <end position="585"/>
    </location>
</feature>